<evidence type="ECO:0000313" key="2">
    <source>
        <dbReference type="EMBL" id="MFD1604005.1"/>
    </source>
</evidence>
<proteinExistence type="predicted"/>
<organism evidence="2 3">
    <name type="scientific">Flavobacterium artemisiae</name>
    <dbReference type="NCBI Taxonomy" id="2126556"/>
    <lineage>
        <taxon>Bacteria</taxon>
        <taxon>Pseudomonadati</taxon>
        <taxon>Bacteroidota</taxon>
        <taxon>Flavobacteriia</taxon>
        <taxon>Flavobacteriales</taxon>
        <taxon>Flavobacteriaceae</taxon>
        <taxon>Flavobacterium</taxon>
    </lineage>
</organism>
<reference evidence="3" key="1">
    <citation type="journal article" date="2019" name="Int. J. Syst. Evol. Microbiol.">
        <title>The Global Catalogue of Microorganisms (GCM) 10K type strain sequencing project: providing services to taxonomists for standard genome sequencing and annotation.</title>
        <authorList>
            <consortium name="The Broad Institute Genomics Platform"/>
            <consortium name="The Broad Institute Genome Sequencing Center for Infectious Disease"/>
            <person name="Wu L."/>
            <person name="Ma J."/>
        </authorList>
    </citation>
    <scope>NUCLEOTIDE SEQUENCE [LARGE SCALE GENOMIC DNA]</scope>
    <source>
        <strain evidence="3">CCUG 70865</strain>
    </source>
</reference>
<keyword evidence="1" id="KW-1133">Transmembrane helix</keyword>
<name>A0ABW4HFN4_9FLAO</name>
<keyword evidence="1" id="KW-0472">Membrane</keyword>
<accession>A0ABW4HFN4</accession>
<evidence type="ECO:0000256" key="1">
    <source>
        <dbReference type="SAM" id="Phobius"/>
    </source>
</evidence>
<protein>
    <submittedName>
        <fullName evidence="2">Uncharacterized protein</fullName>
    </submittedName>
</protein>
<sequence>MILSQTTFPKIKIIRIIIAMILVWFSKDLFWFYNFKNLYAEKREGIIINIRQGRGGTEISTATKKYFNVYCNNEEKLKIGDSISKRPNSDEFKIYTNYNKKWNYSNSIFIRTDLDFYSLIVKK</sequence>
<keyword evidence="1" id="KW-0812">Transmembrane</keyword>
<gene>
    <name evidence="2" type="ORF">ACFSC2_14780</name>
</gene>
<dbReference type="EMBL" id="JBHUDZ010000012">
    <property type="protein sequence ID" value="MFD1604005.1"/>
    <property type="molecule type" value="Genomic_DNA"/>
</dbReference>
<feature type="transmembrane region" description="Helical" evidence="1">
    <location>
        <begin position="13"/>
        <end position="33"/>
    </location>
</feature>
<evidence type="ECO:0000313" key="3">
    <source>
        <dbReference type="Proteomes" id="UP001597138"/>
    </source>
</evidence>
<comment type="caution">
    <text evidence="2">The sequence shown here is derived from an EMBL/GenBank/DDBJ whole genome shotgun (WGS) entry which is preliminary data.</text>
</comment>
<dbReference type="RefSeq" id="WP_379814647.1">
    <property type="nucleotide sequence ID" value="NZ_JBHUDZ010000012.1"/>
</dbReference>
<dbReference type="Proteomes" id="UP001597138">
    <property type="component" value="Unassembled WGS sequence"/>
</dbReference>
<keyword evidence="3" id="KW-1185">Reference proteome</keyword>